<proteinExistence type="predicted"/>
<dbReference type="AlphaFoldDB" id="A0A0C1QUA3"/>
<sequence>MNLGNKSPINVDIGNKNHLNSSTNEMFQHVWNAKVVIATAVLAMFVRMGYGTDAASPPGLTSTYDITSNTDDYIGRTVTIISKPFKKVGSSSFTVSDSRFMSGEPFVVVNTTGVPFDLPQNKDVKVQVTGEVRNLEIPRIERDYNLDLQDEYFKDYLNKPVIIAQNIIQSPTPGQITSNPKRFYGKTLAVRGEVDNIQSPVLFTLDENYIVGAQDLLVFLKPSPQQEIQKDQTVMLVGELRPFNVNEIEQAYNVKWDERVKAQLEADYRNKPVFIASAIYP</sequence>
<organism evidence="1">
    <name type="scientific">Tolypothrix bouteillei VB521301</name>
    <dbReference type="NCBI Taxonomy" id="1479485"/>
    <lineage>
        <taxon>Bacteria</taxon>
        <taxon>Bacillati</taxon>
        <taxon>Cyanobacteriota</taxon>
        <taxon>Cyanophyceae</taxon>
        <taxon>Nostocales</taxon>
        <taxon>Tolypothrichaceae</taxon>
        <taxon>Tolypothrix</taxon>
    </lineage>
</organism>
<dbReference type="STRING" id="1479485.DA73_0231750"/>
<dbReference type="EMBL" id="JHEG02000058">
    <property type="protein sequence ID" value="KIE09034.1"/>
    <property type="molecule type" value="Genomic_DNA"/>
</dbReference>
<evidence type="ECO:0000313" key="1">
    <source>
        <dbReference type="EMBL" id="KIE09034.1"/>
    </source>
</evidence>
<reference evidence="1" key="1">
    <citation type="journal article" date="2015" name="Genome Announc.">
        <title>Draft Genome Sequence of Tolypothrix boutellei Strain VB521301.</title>
        <authorList>
            <person name="Chandrababunaidu M.M."/>
            <person name="Singh D."/>
            <person name="Sen D."/>
            <person name="Bhan S."/>
            <person name="Das S."/>
            <person name="Gupta A."/>
            <person name="Adhikary S.P."/>
            <person name="Tripathy S."/>
        </authorList>
    </citation>
    <scope>NUCLEOTIDE SEQUENCE</scope>
    <source>
        <strain evidence="1">VB521301</strain>
    </source>
</reference>
<name>A0A0C1QUA3_9CYAN</name>
<gene>
    <name evidence="1" type="ORF">DA73_0231750</name>
</gene>
<comment type="caution">
    <text evidence="1">The sequence shown here is derived from an EMBL/GenBank/DDBJ whole genome shotgun (WGS) entry which is preliminary data.</text>
</comment>
<accession>A0A0C1QUA3</accession>
<protein>
    <submittedName>
        <fullName evidence="1">Uncharacterized protein</fullName>
    </submittedName>
</protein>